<evidence type="ECO:0000313" key="2">
    <source>
        <dbReference type="EMBL" id="CAJ1959639.1"/>
    </source>
</evidence>
<dbReference type="Proteomes" id="UP001295423">
    <property type="component" value="Unassembled WGS sequence"/>
</dbReference>
<keyword evidence="3" id="KW-1185">Reference proteome</keyword>
<evidence type="ECO:0000256" key="1">
    <source>
        <dbReference type="SAM" id="MobiDB-lite"/>
    </source>
</evidence>
<dbReference type="AlphaFoldDB" id="A0AAD2G1P6"/>
<protein>
    <submittedName>
        <fullName evidence="2">Uncharacterized protein</fullName>
    </submittedName>
</protein>
<sequence>MSLQCYFKRLASEKGAASIILISDNARSPDNSVRRSSPRPQLDEPHREGVFPSSSLAFHDETGAESNPHAKCSDSERSRFKVDTAEHDVNETSTTYTSDGSIARFSDDSIGVISPMRLSIPSAAVTLQASTEDVLTVILEAVPSFAKPVRSSSEPIYSSCDCSLTRFPVRQANSDECCLQTTRHSLPDTIKRPRRRHHSDEREKRSDPFSKRPKESALSL</sequence>
<feature type="compositionally biased region" description="Basic and acidic residues" evidence="1">
    <location>
        <begin position="198"/>
        <end position="220"/>
    </location>
</feature>
<feature type="compositionally biased region" description="Polar residues" evidence="1">
    <location>
        <begin position="27"/>
        <end position="39"/>
    </location>
</feature>
<name>A0AAD2G1P6_9STRA</name>
<proteinExistence type="predicted"/>
<organism evidence="2 3">
    <name type="scientific">Cylindrotheca closterium</name>
    <dbReference type="NCBI Taxonomy" id="2856"/>
    <lineage>
        <taxon>Eukaryota</taxon>
        <taxon>Sar</taxon>
        <taxon>Stramenopiles</taxon>
        <taxon>Ochrophyta</taxon>
        <taxon>Bacillariophyta</taxon>
        <taxon>Bacillariophyceae</taxon>
        <taxon>Bacillariophycidae</taxon>
        <taxon>Bacillariales</taxon>
        <taxon>Bacillariaceae</taxon>
        <taxon>Cylindrotheca</taxon>
    </lineage>
</organism>
<dbReference type="EMBL" id="CAKOGP040002014">
    <property type="protein sequence ID" value="CAJ1959639.1"/>
    <property type="molecule type" value="Genomic_DNA"/>
</dbReference>
<accession>A0AAD2G1P6</accession>
<gene>
    <name evidence="2" type="ORF">CYCCA115_LOCUS18058</name>
</gene>
<comment type="caution">
    <text evidence="2">The sequence shown here is derived from an EMBL/GenBank/DDBJ whole genome shotgun (WGS) entry which is preliminary data.</text>
</comment>
<feature type="region of interest" description="Disordered" evidence="1">
    <location>
        <begin position="187"/>
        <end position="220"/>
    </location>
</feature>
<reference evidence="2" key="1">
    <citation type="submission" date="2023-08" db="EMBL/GenBank/DDBJ databases">
        <authorList>
            <person name="Audoor S."/>
            <person name="Bilcke G."/>
        </authorList>
    </citation>
    <scope>NUCLEOTIDE SEQUENCE</scope>
</reference>
<evidence type="ECO:0000313" key="3">
    <source>
        <dbReference type="Proteomes" id="UP001295423"/>
    </source>
</evidence>
<feature type="region of interest" description="Disordered" evidence="1">
    <location>
        <begin position="27"/>
        <end position="79"/>
    </location>
</feature>